<evidence type="ECO:0000313" key="1">
    <source>
        <dbReference type="EMBL" id="KAI8675641.1"/>
    </source>
</evidence>
<sequence>MDKQLRRRATPWLDKPLVFSGNYREYECTFNETSQCDYQEGYWRFWYEADHRYALPTVAFFLVSTIVFALVYVAGSLTPRRVQQTRPVTKTKALYRYLSYRTFRIPALDWNSAPIGLLALAGVGTIFFFAMTLGPKPYYWPNTDDVDYGSSPPIATRTGWMALACLPFVIATSAKTNFITLVTGVSHERLQTCHRWISYAFFVLSLIHTFPFIIYNIDKGMMVDMWKTTVFYWTGVVALIAQAWLTFASWGPLRGLCYEWFKFAHFVAALVFVLFLFFHCDATLTAWDYFAATGVLFSLSWLYRQARIYFEHGISHHAELTIASNGFIRVSVPTKATWTVAQHYFVRFIGLGPHALTLHPFTACSLPSRAARGGFDESKLIFFIRPRGGFTARLAHYTELHTSTKMRVLLDGPYGGVDAKAIHDSQRMLVIAGGSGAGWILPFITAYLDRQLQAGSPVDEDSHQSLRVILVTRDILTTTWFEEEVHHLLKSRPEAPTHGFEVEIYYTGSEANEENPTQTGQFSKALDHPEKASQSTPTPVISTSDADDGQKTEPRSEPSVQHLKSRPNLATKVEEEARSSGAGQSLGVFVCGPLSMQSDVSASVAREQLGIANRGTGDILLHLEHFSWA</sequence>
<protein>
    <submittedName>
        <fullName evidence="1">FAD-binding FR-type domain-containing protein</fullName>
    </submittedName>
</protein>
<accession>A0ACC0R9K6</accession>
<organism evidence="1 2">
    <name type="scientific">Fusarium keratoplasticum</name>
    <dbReference type="NCBI Taxonomy" id="1328300"/>
    <lineage>
        <taxon>Eukaryota</taxon>
        <taxon>Fungi</taxon>
        <taxon>Dikarya</taxon>
        <taxon>Ascomycota</taxon>
        <taxon>Pezizomycotina</taxon>
        <taxon>Sordariomycetes</taxon>
        <taxon>Hypocreomycetidae</taxon>
        <taxon>Hypocreales</taxon>
        <taxon>Nectriaceae</taxon>
        <taxon>Fusarium</taxon>
        <taxon>Fusarium solani species complex</taxon>
    </lineage>
</organism>
<keyword evidence="2" id="KW-1185">Reference proteome</keyword>
<gene>
    <name evidence="1" type="ORF">NCS57_00465900</name>
</gene>
<reference evidence="1" key="1">
    <citation type="submission" date="2022-06" db="EMBL/GenBank/DDBJ databases">
        <title>Fusarium solani species complex genomes reveal bases of compartmentalisation and animal pathogenesis.</title>
        <authorList>
            <person name="Tsai I.J."/>
        </authorList>
    </citation>
    <scope>NUCLEOTIDE SEQUENCE</scope>
    <source>
        <strain evidence="1">Fu6.1</strain>
    </source>
</reference>
<dbReference type="Proteomes" id="UP001065298">
    <property type="component" value="Chromosome 3"/>
</dbReference>
<dbReference type="EMBL" id="CM046505">
    <property type="protein sequence ID" value="KAI8675641.1"/>
    <property type="molecule type" value="Genomic_DNA"/>
</dbReference>
<comment type="caution">
    <text evidence="1">The sequence shown here is derived from an EMBL/GenBank/DDBJ whole genome shotgun (WGS) entry which is preliminary data.</text>
</comment>
<name>A0ACC0R9K6_9HYPO</name>
<proteinExistence type="predicted"/>
<evidence type="ECO:0000313" key="2">
    <source>
        <dbReference type="Proteomes" id="UP001065298"/>
    </source>
</evidence>